<dbReference type="PANTHER" id="PTHR12358">
    <property type="entry name" value="SPHINGOSINE KINASE"/>
    <property type="match status" value="1"/>
</dbReference>
<sequence>MPPSSETRAPPLFVVFNRASGRGDRDEVGPAVEAACAAAGRGCELLPVEEPERLGEVAREAVRRAREVDGVVVAAGGDGTINGVVQAVLGSGCRFGVLPRGTFNYFARTHGIPSDLDGALRVLLHESAAPVQVGLLNERVFIVNASLGLYPQLLEDREAWKQQFGRSRLVALGAGVATILRGHRSLRLTIELQGQPRRVRTPTLFVGNNALQLEQVGLPEARAIDGGALAGVMLKRVGRWALLVLLARGALGQLGEADQVENFSFRRLTVKARFFGARRIKVATDGEVLWMPLPLRFAVSPHALMLIRPDGLAQERREAQAAMASAAPAGAPSTTESGS</sequence>
<dbReference type="PANTHER" id="PTHR12358:SF54">
    <property type="entry name" value="SPHINGOSINE KINASE RELATED PROTEIN"/>
    <property type="match status" value="1"/>
</dbReference>
<keyword evidence="1" id="KW-0808">Transferase</keyword>
<comment type="caution">
    <text evidence="7">The sequence shown here is derived from an EMBL/GenBank/DDBJ whole genome shotgun (WGS) entry which is preliminary data.</text>
</comment>
<accession>A0A2D0ALR2</accession>
<dbReference type="GO" id="GO:0016301">
    <property type="term" value="F:kinase activity"/>
    <property type="evidence" value="ECO:0007669"/>
    <property type="project" value="UniProtKB-KW"/>
</dbReference>
<evidence type="ECO:0000256" key="3">
    <source>
        <dbReference type="ARBA" id="ARBA00022777"/>
    </source>
</evidence>
<keyword evidence="2" id="KW-0547">Nucleotide-binding</keyword>
<dbReference type="PROSITE" id="PS50146">
    <property type="entry name" value="DAGK"/>
    <property type="match status" value="1"/>
</dbReference>
<evidence type="ECO:0000256" key="1">
    <source>
        <dbReference type="ARBA" id="ARBA00022679"/>
    </source>
</evidence>
<dbReference type="InterPro" id="IPR016064">
    <property type="entry name" value="NAD/diacylglycerol_kinase_sf"/>
</dbReference>
<feature type="region of interest" description="Disordered" evidence="5">
    <location>
        <begin position="319"/>
        <end position="339"/>
    </location>
</feature>
<dbReference type="Gene3D" id="2.60.200.40">
    <property type="match status" value="1"/>
</dbReference>
<dbReference type="Proteomes" id="UP000197468">
    <property type="component" value="Unassembled WGS sequence"/>
</dbReference>
<organism evidence="7 8">
    <name type="scientific">Roseateles aquatilis</name>
    <dbReference type="NCBI Taxonomy" id="431061"/>
    <lineage>
        <taxon>Bacteria</taxon>
        <taxon>Pseudomonadati</taxon>
        <taxon>Pseudomonadota</taxon>
        <taxon>Betaproteobacteria</taxon>
        <taxon>Burkholderiales</taxon>
        <taxon>Sphaerotilaceae</taxon>
        <taxon>Roseateles</taxon>
    </lineage>
</organism>
<reference evidence="7 8" key="1">
    <citation type="journal article" date="2008" name="Int. J. Syst. Evol. Microbiol.">
        <title>Description of Roseateles aquatilis sp. nov. and Roseateles terrae sp. nov., in the class Betaproteobacteria, and emended description of the genus Roseateles.</title>
        <authorList>
            <person name="Gomila M."/>
            <person name="Bowien B."/>
            <person name="Falsen E."/>
            <person name="Moore E.R."/>
            <person name="Lalucat J."/>
        </authorList>
    </citation>
    <scope>NUCLEOTIDE SEQUENCE [LARGE SCALE GENOMIC DNA]</scope>
    <source>
        <strain evidence="7 8">CCUG 48205</strain>
    </source>
</reference>
<dbReference type="InterPro" id="IPR045540">
    <property type="entry name" value="YegS/DAGK_C"/>
</dbReference>
<dbReference type="Pfam" id="PF19279">
    <property type="entry name" value="YegS_C"/>
    <property type="match status" value="1"/>
</dbReference>
<evidence type="ECO:0000259" key="6">
    <source>
        <dbReference type="PROSITE" id="PS50146"/>
    </source>
</evidence>
<dbReference type="EMBL" id="NIOF01000026">
    <property type="protein sequence ID" value="OWQ83058.1"/>
    <property type="molecule type" value="Genomic_DNA"/>
</dbReference>
<dbReference type="SMART" id="SM00046">
    <property type="entry name" value="DAGKc"/>
    <property type="match status" value="1"/>
</dbReference>
<evidence type="ECO:0000313" key="7">
    <source>
        <dbReference type="EMBL" id="OWQ83058.1"/>
    </source>
</evidence>
<feature type="compositionally biased region" description="Low complexity" evidence="5">
    <location>
        <begin position="320"/>
        <end position="333"/>
    </location>
</feature>
<dbReference type="InterPro" id="IPR050187">
    <property type="entry name" value="Lipid_Phosphate_FormReg"/>
</dbReference>
<gene>
    <name evidence="7" type="ORF">CDN99_27375</name>
</gene>
<keyword evidence="4" id="KW-0067">ATP-binding</keyword>
<dbReference type="AlphaFoldDB" id="A0A2D0ALR2"/>
<dbReference type="OrthoDB" id="142078at2"/>
<evidence type="ECO:0000256" key="5">
    <source>
        <dbReference type="SAM" id="MobiDB-lite"/>
    </source>
</evidence>
<keyword evidence="3 7" id="KW-0418">Kinase</keyword>
<dbReference type="InterPro" id="IPR017438">
    <property type="entry name" value="ATP-NAD_kinase_N"/>
</dbReference>
<name>A0A2D0ALR2_9BURK</name>
<dbReference type="Pfam" id="PF00781">
    <property type="entry name" value="DAGK_cat"/>
    <property type="match status" value="1"/>
</dbReference>
<evidence type="ECO:0000256" key="4">
    <source>
        <dbReference type="ARBA" id="ARBA00022840"/>
    </source>
</evidence>
<proteinExistence type="predicted"/>
<keyword evidence="8" id="KW-1185">Reference proteome</keyword>
<evidence type="ECO:0000313" key="8">
    <source>
        <dbReference type="Proteomes" id="UP000197468"/>
    </source>
</evidence>
<evidence type="ECO:0000256" key="2">
    <source>
        <dbReference type="ARBA" id="ARBA00022741"/>
    </source>
</evidence>
<dbReference type="RefSeq" id="WP_088388774.1">
    <property type="nucleotide sequence ID" value="NZ_NIOF01000026.1"/>
</dbReference>
<dbReference type="InterPro" id="IPR001206">
    <property type="entry name" value="Diacylglycerol_kinase_cat_dom"/>
</dbReference>
<feature type="domain" description="DAGKc" evidence="6">
    <location>
        <begin position="7"/>
        <end position="139"/>
    </location>
</feature>
<dbReference type="SUPFAM" id="SSF111331">
    <property type="entry name" value="NAD kinase/diacylglycerol kinase-like"/>
    <property type="match status" value="1"/>
</dbReference>
<protein>
    <submittedName>
        <fullName evidence="7">Diacylglycerol kinase</fullName>
    </submittedName>
</protein>
<dbReference type="Gene3D" id="3.40.50.10330">
    <property type="entry name" value="Probable inorganic polyphosphate/atp-NAD kinase, domain 1"/>
    <property type="match status" value="1"/>
</dbReference>
<dbReference type="GO" id="GO:0005524">
    <property type="term" value="F:ATP binding"/>
    <property type="evidence" value="ECO:0007669"/>
    <property type="project" value="UniProtKB-KW"/>
</dbReference>